<gene>
    <name evidence="2" type="ORF">HLB23_16535</name>
</gene>
<dbReference type="AlphaFoldDB" id="A0A849C4U4"/>
<keyword evidence="3" id="KW-1185">Reference proteome</keyword>
<evidence type="ECO:0000313" key="2">
    <source>
        <dbReference type="EMBL" id="NNH71450.1"/>
    </source>
</evidence>
<dbReference type="Gene3D" id="1.20.144.10">
    <property type="entry name" value="Phosphatidic acid phosphatase type 2/haloperoxidase"/>
    <property type="match status" value="1"/>
</dbReference>
<proteinExistence type="predicted"/>
<dbReference type="Proteomes" id="UP000586827">
    <property type="component" value="Unassembled WGS sequence"/>
</dbReference>
<accession>A0A849C4U4</accession>
<dbReference type="InterPro" id="IPR036938">
    <property type="entry name" value="PAP2/HPO_sf"/>
</dbReference>
<feature type="domain" description="Vanadium chloroperoxidase N-terminal" evidence="1">
    <location>
        <begin position="6"/>
        <end position="75"/>
    </location>
</feature>
<evidence type="ECO:0000259" key="1">
    <source>
        <dbReference type="Pfam" id="PF17897"/>
    </source>
</evidence>
<name>A0A849C4U4_9NOCA</name>
<dbReference type="Pfam" id="PF17897">
    <property type="entry name" value="VCPO_N"/>
    <property type="match status" value="1"/>
</dbReference>
<dbReference type="SUPFAM" id="SSF48317">
    <property type="entry name" value="Acid phosphatase/Vanadium-dependent haloperoxidase"/>
    <property type="match status" value="1"/>
</dbReference>
<dbReference type="EMBL" id="JABELX010000005">
    <property type="protein sequence ID" value="NNH71450.1"/>
    <property type="molecule type" value="Genomic_DNA"/>
</dbReference>
<protein>
    <recommendedName>
        <fullName evidence="1">Vanadium chloroperoxidase N-terminal domain-containing protein</fullName>
    </recommendedName>
</protein>
<comment type="caution">
    <text evidence="2">The sequence shown here is derived from an EMBL/GenBank/DDBJ whole genome shotgun (WGS) entry which is preliminary data.</text>
</comment>
<organism evidence="2 3">
    <name type="scientific">Nocardia uniformis</name>
    <dbReference type="NCBI Taxonomy" id="53432"/>
    <lineage>
        <taxon>Bacteria</taxon>
        <taxon>Bacillati</taxon>
        <taxon>Actinomycetota</taxon>
        <taxon>Actinomycetes</taxon>
        <taxon>Mycobacteriales</taxon>
        <taxon>Nocardiaceae</taxon>
        <taxon>Nocardia</taxon>
    </lineage>
</organism>
<reference evidence="2 3" key="1">
    <citation type="submission" date="2020-05" db="EMBL/GenBank/DDBJ databases">
        <title>MicrobeNet Type strains.</title>
        <authorList>
            <person name="Nicholson A.C."/>
        </authorList>
    </citation>
    <scope>NUCLEOTIDE SEQUENCE [LARGE SCALE GENOMIC DNA]</scope>
    <source>
        <strain evidence="2 3">JCM 3224</strain>
    </source>
</reference>
<evidence type="ECO:0000313" key="3">
    <source>
        <dbReference type="Proteomes" id="UP000586827"/>
    </source>
</evidence>
<sequence length="97" mass="9649">MSHGNGANEQTGPPLGARALAMVHLSMHDGFTGAHGPSAKYGPYLPDLPPAPPGASVAAAVAAAAYTALTSLFPSQTESFDQALADAELSGPASTMD</sequence>
<dbReference type="InterPro" id="IPR041067">
    <property type="entry name" value="VCPO_N"/>
</dbReference>